<dbReference type="Gene3D" id="1.10.10.10">
    <property type="entry name" value="Winged helix-like DNA-binding domain superfamily/Winged helix DNA-binding domain"/>
    <property type="match status" value="1"/>
</dbReference>
<evidence type="ECO:0000256" key="1">
    <source>
        <dbReference type="ARBA" id="ARBA00022763"/>
    </source>
</evidence>
<dbReference type="KEGG" id="parq:DSM112329_00503"/>
<organism evidence="3">
    <name type="scientific">Paraconexibacter sp. AEG42_29</name>
    <dbReference type="NCBI Taxonomy" id="2997339"/>
    <lineage>
        <taxon>Bacteria</taxon>
        <taxon>Bacillati</taxon>
        <taxon>Actinomycetota</taxon>
        <taxon>Thermoleophilia</taxon>
        <taxon>Solirubrobacterales</taxon>
        <taxon>Paraconexibacteraceae</taxon>
        <taxon>Paraconexibacter</taxon>
    </lineage>
</organism>
<evidence type="ECO:0000259" key="2">
    <source>
        <dbReference type="Pfam" id="PF01035"/>
    </source>
</evidence>
<dbReference type="PANTHER" id="PTHR42942">
    <property type="entry name" value="6-O-METHYLGUANINE DNA METHYLTRANSFERASE"/>
    <property type="match status" value="1"/>
</dbReference>
<dbReference type="Pfam" id="PF01035">
    <property type="entry name" value="DNA_binding_1"/>
    <property type="match status" value="1"/>
</dbReference>
<dbReference type="GO" id="GO:0003824">
    <property type="term" value="F:catalytic activity"/>
    <property type="evidence" value="ECO:0007669"/>
    <property type="project" value="InterPro"/>
</dbReference>
<dbReference type="GO" id="GO:0006281">
    <property type="term" value="P:DNA repair"/>
    <property type="evidence" value="ECO:0007669"/>
    <property type="project" value="InterPro"/>
</dbReference>
<dbReference type="InterPro" id="IPR036388">
    <property type="entry name" value="WH-like_DNA-bd_sf"/>
</dbReference>
<dbReference type="InterPro" id="IPR036217">
    <property type="entry name" value="MethylDNA_cys_MeTrfase_DNAb"/>
</dbReference>
<dbReference type="AlphaFoldDB" id="A0AAU7APS0"/>
<dbReference type="SUPFAM" id="SSF46767">
    <property type="entry name" value="Methylated DNA-protein cysteine methyltransferase, C-terminal domain"/>
    <property type="match status" value="1"/>
</dbReference>
<dbReference type="InterPro" id="IPR052520">
    <property type="entry name" value="ATL_DNA_repair"/>
</dbReference>
<accession>A0AAU7APS0</accession>
<feature type="domain" description="Methylated-DNA-[protein]-cysteine S-methyltransferase DNA binding" evidence="2">
    <location>
        <begin position="16"/>
        <end position="83"/>
    </location>
</feature>
<evidence type="ECO:0000313" key="3">
    <source>
        <dbReference type="EMBL" id="XAY03683.1"/>
    </source>
</evidence>
<name>A0AAU7APS0_9ACTN</name>
<sequence length="103" mass="11543">MSKWRLNVTEPAHDHDHILDRVRAIPEGWVRTYGDITPGAPRLAGTVLRHHAADDLPWWRVVRADGTLAVGSRQRERLEAEGVPFTPAGRVDLRAARLPEAPD</sequence>
<dbReference type="InterPro" id="IPR014048">
    <property type="entry name" value="MethylDNA_cys_MeTrfase_DNA-bd"/>
</dbReference>
<dbReference type="EMBL" id="CP114014">
    <property type="protein sequence ID" value="XAY03683.1"/>
    <property type="molecule type" value="Genomic_DNA"/>
</dbReference>
<dbReference type="CDD" id="cd06445">
    <property type="entry name" value="ATase"/>
    <property type="match status" value="1"/>
</dbReference>
<keyword evidence="1" id="KW-0227">DNA damage</keyword>
<proteinExistence type="predicted"/>
<protein>
    <recommendedName>
        <fullName evidence="2">Methylated-DNA-[protein]-cysteine S-methyltransferase DNA binding domain-containing protein</fullName>
    </recommendedName>
</protein>
<reference evidence="3" key="1">
    <citation type="submission" date="2022-12" db="EMBL/GenBank/DDBJ databases">
        <title>Paraconexibacter alkalitolerans sp. nov. and Baekduia alba sp. nov., isolated from soil and emended description of the genera Paraconexibacter (Chun et al., 2020) and Baekduia (An et al., 2020).</title>
        <authorList>
            <person name="Vieira S."/>
            <person name="Huber K.J."/>
            <person name="Geppert A."/>
            <person name="Wolf J."/>
            <person name="Neumann-Schaal M."/>
            <person name="Muesken M."/>
            <person name="Overmann J."/>
        </authorList>
    </citation>
    <scope>NUCLEOTIDE SEQUENCE</scope>
    <source>
        <strain evidence="3">AEG42_29</strain>
    </source>
</reference>
<dbReference type="PANTHER" id="PTHR42942:SF1">
    <property type="entry name" value="ALKYLTRANSFERASE-LIKE PROTEIN 1"/>
    <property type="match status" value="1"/>
</dbReference>
<gene>
    <name evidence="3" type="ORF">DSM112329_00503</name>
</gene>